<name>A0A3B9IHB5_9PROT</name>
<reference evidence="2 3" key="1">
    <citation type="journal article" date="2018" name="Nat. Biotechnol.">
        <title>A standardized bacterial taxonomy based on genome phylogeny substantially revises the tree of life.</title>
        <authorList>
            <person name="Parks D.H."/>
            <person name="Chuvochina M."/>
            <person name="Waite D.W."/>
            <person name="Rinke C."/>
            <person name="Skarshewski A."/>
            <person name="Chaumeil P.A."/>
            <person name="Hugenholtz P."/>
        </authorList>
    </citation>
    <scope>NUCLEOTIDE SEQUENCE [LARGE SCALE GENOMIC DNA]</scope>
    <source>
        <strain evidence="2">UBA8739</strain>
    </source>
</reference>
<comment type="caution">
    <text evidence="2">The sequence shown here is derived from an EMBL/GenBank/DDBJ whole genome shotgun (WGS) entry which is preliminary data.</text>
</comment>
<gene>
    <name evidence="2" type="ORF">DCK97_06780</name>
</gene>
<evidence type="ECO:0000256" key="1">
    <source>
        <dbReference type="SAM" id="Phobius"/>
    </source>
</evidence>
<keyword evidence="1" id="KW-1133">Transmembrane helix</keyword>
<evidence type="ECO:0000313" key="2">
    <source>
        <dbReference type="EMBL" id="HAE47108.1"/>
    </source>
</evidence>
<organism evidence="2 3">
    <name type="scientific">Tistrella mobilis</name>
    <dbReference type="NCBI Taxonomy" id="171437"/>
    <lineage>
        <taxon>Bacteria</taxon>
        <taxon>Pseudomonadati</taxon>
        <taxon>Pseudomonadota</taxon>
        <taxon>Alphaproteobacteria</taxon>
        <taxon>Geminicoccales</taxon>
        <taxon>Geminicoccaceae</taxon>
        <taxon>Tistrella</taxon>
    </lineage>
</organism>
<feature type="transmembrane region" description="Helical" evidence="1">
    <location>
        <begin position="36"/>
        <end position="62"/>
    </location>
</feature>
<protein>
    <submittedName>
        <fullName evidence="2">Uncharacterized protein</fullName>
    </submittedName>
</protein>
<evidence type="ECO:0000313" key="3">
    <source>
        <dbReference type="Proteomes" id="UP000257706"/>
    </source>
</evidence>
<keyword evidence="1" id="KW-0472">Membrane</keyword>
<accession>A0A3B9IHB5</accession>
<dbReference type="Proteomes" id="UP000257706">
    <property type="component" value="Unassembled WGS sequence"/>
</dbReference>
<dbReference type="AlphaFoldDB" id="A0A3B9IHB5"/>
<dbReference type="EMBL" id="DMAI01000108">
    <property type="protein sequence ID" value="HAE47108.1"/>
    <property type="molecule type" value="Genomic_DNA"/>
</dbReference>
<sequence>MIRRVRLPARREPDQETAVLPSALERRANAVVDVRIWLSWGLCQALGEVDIFWLQIFFIMLLRLSF</sequence>
<keyword evidence="1" id="KW-0812">Transmembrane</keyword>
<proteinExistence type="predicted"/>